<reference evidence="1 2" key="1">
    <citation type="submission" date="2024-02" db="EMBL/GenBank/DDBJ databases">
        <authorList>
            <person name="Vignale AGUSTIN F."/>
            <person name="Sosa J E."/>
            <person name="Modenutti C."/>
        </authorList>
    </citation>
    <scope>NUCLEOTIDE SEQUENCE [LARGE SCALE GENOMIC DNA]</scope>
</reference>
<protein>
    <submittedName>
        <fullName evidence="1">Uncharacterized protein</fullName>
    </submittedName>
</protein>
<accession>A0ABC8RX43</accession>
<organism evidence="1 2">
    <name type="scientific">Ilex paraguariensis</name>
    <name type="common">yerba mate</name>
    <dbReference type="NCBI Taxonomy" id="185542"/>
    <lineage>
        <taxon>Eukaryota</taxon>
        <taxon>Viridiplantae</taxon>
        <taxon>Streptophyta</taxon>
        <taxon>Embryophyta</taxon>
        <taxon>Tracheophyta</taxon>
        <taxon>Spermatophyta</taxon>
        <taxon>Magnoliopsida</taxon>
        <taxon>eudicotyledons</taxon>
        <taxon>Gunneridae</taxon>
        <taxon>Pentapetalae</taxon>
        <taxon>asterids</taxon>
        <taxon>campanulids</taxon>
        <taxon>Aquifoliales</taxon>
        <taxon>Aquifoliaceae</taxon>
        <taxon>Ilex</taxon>
    </lineage>
</organism>
<proteinExistence type="predicted"/>
<sequence>MSEIEVIDDYNCAHGKPRVLVRDSGILKRWTKNAKQGVELGMTCTLLLDSSGNSSRTLRLNKLMWKAFSVMNLSADDDTTVEIVENNMDNIVHQFVPLFDMHIANGRTDMSHFNSVATNVPCPNMPFTSLLQPNIVMSEMNQSSSKSTFYKGMNE</sequence>
<name>A0ABC8RX43_9AQUA</name>
<evidence type="ECO:0000313" key="2">
    <source>
        <dbReference type="Proteomes" id="UP001642360"/>
    </source>
</evidence>
<dbReference type="EMBL" id="CAUOFW020001881">
    <property type="protein sequence ID" value="CAK9149494.1"/>
    <property type="molecule type" value="Genomic_DNA"/>
</dbReference>
<gene>
    <name evidence="1" type="ORF">ILEXP_LOCUS17539</name>
</gene>
<dbReference type="AlphaFoldDB" id="A0ABC8RX43"/>
<comment type="caution">
    <text evidence="1">The sequence shown here is derived from an EMBL/GenBank/DDBJ whole genome shotgun (WGS) entry which is preliminary data.</text>
</comment>
<dbReference type="Proteomes" id="UP001642360">
    <property type="component" value="Unassembled WGS sequence"/>
</dbReference>
<evidence type="ECO:0000313" key="1">
    <source>
        <dbReference type="EMBL" id="CAK9149494.1"/>
    </source>
</evidence>
<keyword evidence="2" id="KW-1185">Reference proteome</keyword>